<dbReference type="Pfam" id="PF21770">
    <property type="entry name" value="MgtC_SapB_C"/>
    <property type="match status" value="1"/>
</dbReference>
<keyword evidence="6 7" id="KW-0472">Membrane</keyword>
<keyword evidence="3" id="KW-1003">Cell membrane</keyword>
<dbReference type="AlphaFoldDB" id="A0A919VEL7"/>
<protein>
    <submittedName>
        <fullName evidence="10">Membrane protein</fullName>
    </submittedName>
</protein>
<feature type="domain" description="MgtC/SapB/SrpB/YhiD N-terminal" evidence="8">
    <location>
        <begin position="11"/>
        <end position="130"/>
    </location>
</feature>
<keyword evidence="4 7" id="KW-0812">Transmembrane</keyword>
<dbReference type="GO" id="GO:0005886">
    <property type="term" value="C:plasma membrane"/>
    <property type="evidence" value="ECO:0007669"/>
    <property type="project" value="UniProtKB-SubCell"/>
</dbReference>
<accession>A0A919VEL7</accession>
<dbReference type="Gene3D" id="3.30.70.260">
    <property type="match status" value="1"/>
</dbReference>
<evidence type="ECO:0000256" key="2">
    <source>
        <dbReference type="ARBA" id="ARBA00009298"/>
    </source>
</evidence>
<evidence type="ECO:0000256" key="6">
    <source>
        <dbReference type="ARBA" id="ARBA00023136"/>
    </source>
</evidence>
<organism evidence="10 11">
    <name type="scientific">Clostridium polyendosporum</name>
    <dbReference type="NCBI Taxonomy" id="69208"/>
    <lineage>
        <taxon>Bacteria</taxon>
        <taxon>Bacillati</taxon>
        <taxon>Bacillota</taxon>
        <taxon>Clostridia</taxon>
        <taxon>Eubacteriales</taxon>
        <taxon>Clostridiaceae</taxon>
        <taxon>Clostridium</taxon>
    </lineage>
</organism>
<feature type="transmembrane region" description="Helical" evidence="7">
    <location>
        <begin position="31"/>
        <end position="49"/>
    </location>
</feature>
<evidence type="ECO:0000256" key="3">
    <source>
        <dbReference type="ARBA" id="ARBA00022475"/>
    </source>
</evidence>
<evidence type="ECO:0000313" key="11">
    <source>
        <dbReference type="Proteomes" id="UP000679179"/>
    </source>
</evidence>
<evidence type="ECO:0000256" key="7">
    <source>
        <dbReference type="SAM" id="Phobius"/>
    </source>
</evidence>
<evidence type="ECO:0000313" key="10">
    <source>
        <dbReference type="EMBL" id="GIM29294.1"/>
    </source>
</evidence>
<dbReference type="PANTHER" id="PTHR33778:SF3">
    <property type="entry name" value="PROTEIN MGTC"/>
    <property type="match status" value="1"/>
</dbReference>
<comment type="subcellular location">
    <subcellularLocation>
        <location evidence="1">Cell membrane</location>
        <topology evidence="1">Multi-pass membrane protein</topology>
    </subcellularLocation>
</comment>
<gene>
    <name evidence="10" type="ORF">CPJCM30710_19600</name>
</gene>
<evidence type="ECO:0000259" key="8">
    <source>
        <dbReference type="Pfam" id="PF02308"/>
    </source>
</evidence>
<evidence type="ECO:0000259" key="9">
    <source>
        <dbReference type="Pfam" id="PF21770"/>
    </source>
</evidence>
<dbReference type="EMBL" id="BOPZ01000015">
    <property type="protein sequence ID" value="GIM29294.1"/>
    <property type="molecule type" value="Genomic_DNA"/>
</dbReference>
<evidence type="ECO:0000256" key="1">
    <source>
        <dbReference type="ARBA" id="ARBA00004651"/>
    </source>
</evidence>
<dbReference type="PRINTS" id="PR01837">
    <property type="entry name" value="MGTCSAPBPROT"/>
</dbReference>
<sequence length="226" mass="24928">MVLKDFLIRIITAFILGMAVGLERQYRQRMAGVRTNVLVCVGSCLFVMFSSLETTGDRTRIASQVVTGVGFLGGGVILREGFNVRGLNTAATLWCTAAVGVLTSSGYILYAIISALIVVISNTALRPIARKMYNIENNVIDEEVVYEINIKCSEQQEFHIRSLLMHMVTEEKILLSNLESNDTEIPGKVWVKANILSMGKNDMCMERIVSRISLESGVSAAGWEID</sequence>
<dbReference type="InterPro" id="IPR003416">
    <property type="entry name" value="MgtC/SapB/SrpB/YhiD_fam"/>
</dbReference>
<comment type="similarity">
    <text evidence="2">Belongs to the MgtC/SapB family.</text>
</comment>
<feature type="transmembrane region" description="Helical" evidence="7">
    <location>
        <begin position="108"/>
        <end position="125"/>
    </location>
</feature>
<dbReference type="PANTHER" id="PTHR33778">
    <property type="entry name" value="PROTEIN MGTC"/>
    <property type="match status" value="1"/>
</dbReference>
<dbReference type="Pfam" id="PF02308">
    <property type="entry name" value="MgtC"/>
    <property type="match status" value="1"/>
</dbReference>
<name>A0A919VEL7_9CLOT</name>
<dbReference type="RefSeq" id="WP_212903994.1">
    <property type="nucleotide sequence ID" value="NZ_BOPZ01000015.1"/>
</dbReference>
<reference evidence="10" key="1">
    <citation type="submission" date="2021-03" db="EMBL/GenBank/DDBJ databases">
        <title>Taxonomic study of Clostridium polyendosporum from meadow-gley soil under rice.</title>
        <authorList>
            <person name="Kobayashi H."/>
            <person name="Tanizawa Y."/>
            <person name="Yagura M."/>
        </authorList>
    </citation>
    <scope>NUCLEOTIDE SEQUENCE</scope>
    <source>
        <strain evidence="10">JCM 30710</strain>
    </source>
</reference>
<dbReference type="InterPro" id="IPR049177">
    <property type="entry name" value="MgtC_SapB_SrpB_YhiD_N"/>
</dbReference>
<dbReference type="InterPro" id="IPR048640">
    <property type="entry name" value="MgtC-like_C"/>
</dbReference>
<comment type="caution">
    <text evidence="10">The sequence shown here is derived from an EMBL/GenBank/DDBJ whole genome shotgun (WGS) entry which is preliminary data.</text>
</comment>
<feature type="transmembrane region" description="Helical" evidence="7">
    <location>
        <begin position="61"/>
        <end position="78"/>
    </location>
</feature>
<feature type="transmembrane region" description="Helical" evidence="7">
    <location>
        <begin position="6"/>
        <end position="22"/>
    </location>
</feature>
<keyword evidence="5 7" id="KW-1133">Transmembrane helix</keyword>
<evidence type="ECO:0000256" key="5">
    <source>
        <dbReference type="ARBA" id="ARBA00022989"/>
    </source>
</evidence>
<evidence type="ECO:0000256" key="4">
    <source>
        <dbReference type="ARBA" id="ARBA00022692"/>
    </source>
</evidence>
<proteinExistence type="inferred from homology"/>
<feature type="domain" description="MgtC-like C-terminal" evidence="9">
    <location>
        <begin position="146"/>
        <end position="223"/>
    </location>
</feature>
<dbReference type="Proteomes" id="UP000679179">
    <property type="component" value="Unassembled WGS sequence"/>
</dbReference>
<keyword evidence="11" id="KW-1185">Reference proteome</keyword>